<keyword evidence="3" id="KW-1185">Reference proteome</keyword>
<dbReference type="RefSeq" id="XP_047758124.1">
    <property type="nucleotide sequence ID" value="XM_047902097.1"/>
</dbReference>
<name>A0A9Q8LA98_PASFU</name>
<reference evidence="2" key="2">
    <citation type="journal article" date="2022" name="Microb. Genom.">
        <title>A chromosome-scale genome assembly of the tomato pathogen Cladosporium fulvum reveals a compartmentalized genome architecture and the presence of a dispensable chromosome.</title>
        <authorList>
            <person name="Zaccaron A.Z."/>
            <person name="Chen L.H."/>
            <person name="Samaras A."/>
            <person name="Stergiopoulos I."/>
        </authorList>
    </citation>
    <scope>NUCLEOTIDE SEQUENCE</scope>
    <source>
        <strain evidence="2">Race5_Kim</strain>
    </source>
</reference>
<evidence type="ECO:0000259" key="1">
    <source>
        <dbReference type="Pfam" id="PF20150"/>
    </source>
</evidence>
<reference evidence="2" key="1">
    <citation type="submission" date="2021-12" db="EMBL/GenBank/DDBJ databases">
        <authorList>
            <person name="Zaccaron A."/>
            <person name="Stergiopoulos I."/>
        </authorList>
    </citation>
    <scope>NUCLEOTIDE SEQUENCE</scope>
    <source>
        <strain evidence="2">Race5_Kim</strain>
    </source>
</reference>
<dbReference type="EMBL" id="CP090164">
    <property type="protein sequence ID" value="UJO13758.1"/>
    <property type="molecule type" value="Genomic_DNA"/>
</dbReference>
<feature type="domain" description="2EXR" evidence="1">
    <location>
        <begin position="14"/>
        <end position="79"/>
    </location>
</feature>
<dbReference type="AlphaFoldDB" id="A0A9Q8LA98"/>
<dbReference type="PANTHER" id="PTHR42085:SF1">
    <property type="entry name" value="F-BOX DOMAIN-CONTAINING PROTEIN"/>
    <property type="match status" value="1"/>
</dbReference>
<dbReference type="Proteomes" id="UP000756132">
    <property type="component" value="Chromosome 2"/>
</dbReference>
<dbReference type="InterPro" id="IPR045518">
    <property type="entry name" value="2EXR"/>
</dbReference>
<dbReference type="PANTHER" id="PTHR42085">
    <property type="entry name" value="F-BOX DOMAIN-CONTAINING PROTEIN"/>
    <property type="match status" value="1"/>
</dbReference>
<evidence type="ECO:0000313" key="3">
    <source>
        <dbReference type="Proteomes" id="UP000756132"/>
    </source>
</evidence>
<sequence length="175" mass="20090">MANNNANGIPHIFRIPAELRNQIWELALVKPNGVDFSCDGHQAKLTSSQHDHPMAIVQTCRQARNEGMGLFYSRNTFTIKTSAFVTEGPERKFYGAERWAEHLWQWVRTVSRLNIKHLKHIIIHCGEWKAQPGPIDKPRSDLAHNPEIHNLLADFSHFFQSVHPECTIDFVTDVT</sequence>
<accession>A0A9Q8LA98</accession>
<dbReference type="OrthoDB" id="3816007at2759"/>
<proteinExistence type="predicted"/>
<dbReference type="GeneID" id="71982827"/>
<evidence type="ECO:0000313" key="2">
    <source>
        <dbReference type="EMBL" id="UJO13758.1"/>
    </source>
</evidence>
<protein>
    <recommendedName>
        <fullName evidence="1">2EXR domain-containing protein</fullName>
    </recommendedName>
</protein>
<gene>
    <name evidence="2" type="ORF">CLAFUR5_02949</name>
</gene>
<dbReference type="Pfam" id="PF20150">
    <property type="entry name" value="2EXR"/>
    <property type="match status" value="1"/>
</dbReference>
<dbReference type="KEGG" id="ffu:CLAFUR5_02949"/>
<dbReference type="InterPro" id="IPR038883">
    <property type="entry name" value="AN11006-like"/>
</dbReference>
<organism evidence="2 3">
    <name type="scientific">Passalora fulva</name>
    <name type="common">Tomato leaf mold</name>
    <name type="synonym">Cladosporium fulvum</name>
    <dbReference type="NCBI Taxonomy" id="5499"/>
    <lineage>
        <taxon>Eukaryota</taxon>
        <taxon>Fungi</taxon>
        <taxon>Dikarya</taxon>
        <taxon>Ascomycota</taxon>
        <taxon>Pezizomycotina</taxon>
        <taxon>Dothideomycetes</taxon>
        <taxon>Dothideomycetidae</taxon>
        <taxon>Mycosphaerellales</taxon>
        <taxon>Mycosphaerellaceae</taxon>
        <taxon>Fulvia</taxon>
    </lineage>
</organism>